<dbReference type="RefSeq" id="WP_162316241.1">
    <property type="nucleotide sequence ID" value="NZ_JAHQXF010000001.1"/>
</dbReference>
<organism evidence="1 2">
    <name type="scientific">Haloarcula limicola</name>
    <dbReference type="NCBI Taxonomy" id="1429915"/>
    <lineage>
        <taxon>Archaea</taxon>
        <taxon>Methanobacteriati</taxon>
        <taxon>Methanobacteriota</taxon>
        <taxon>Stenosarchaea group</taxon>
        <taxon>Halobacteria</taxon>
        <taxon>Halobacteriales</taxon>
        <taxon>Haloarculaceae</taxon>
        <taxon>Haloarcula</taxon>
    </lineage>
</organism>
<evidence type="ECO:0000313" key="1">
    <source>
        <dbReference type="EMBL" id="MBV0923085.1"/>
    </source>
</evidence>
<dbReference type="OrthoDB" id="321964at2157"/>
<dbReference type="Proteomes" id="UP000766550">
    <property type="component" value="Unassembled WGS sequence"/>
</dbReference>
<dbReference type="EMBL" id="JAHQXF010000001">
    <property type="protein sequence ID" value="MBV0923085.1"/>
    <property type="molecule type" value="Genomic_DNA"/>
</dbReference>
<proteinExistence type="predicted"/>
<protein>
    <submittedName>
        <fullName evidence="1">Uncharacterized protein</fullName>
    </submittedName>
</protein>
<reference evidence="1 2" key="1">
    <citation type="submission" date="2021-06" db="EMBL/GenBank/DDBJ databases">
        <title>New haloarchaea isolates fom saline soil.</title>
        <authorList>
            <person name="Duran-Viseras A."/>
            <person name="Sanchez-Porro C.S."/>
            <person name="Ventosa A."/>
        </authorList>
    </citation>
    <scope>NUCLEOTIDE SEQUENCE [LARGE SCALE GENOMIC DNA]</scope>
    <source>
        <strain evidence="1 2">JCM 183640</strain>
    </source>
</reference>
<evidence type="ECO:0000313" key="2">
    <source>
        <dbReference type="Proteomes" id="UP000766550"/>
    </source>
</evidence>
<name>A0A8J7Y1N1_9EURY</name>
<gene>
    <name evidence="1" type="ORF">KTS45_02635</name>
</gene>
<comment type="caution">
    <text evidence="1">The sequence shown here is derived from an EMBL/GenBank/DDBJ whole genome shotgun (WGS) entry which is preliminary data.</text>
</comment>
<accession>A0A8J7Y1N1</accession>
<keyword evidence="2" id="KW-1185">Reference proteome</keyword>
<sequence length="66" mass="7558">MFSDGNWDEVPDDPDPHENLGYELEELTVIQSETDDRYVFLPAEEDQLLEEAFIVADEDALVELEG</sequence>
<dbReference type="AlphaFoldDB" id="A0A8J7Y1N1"/>